<evidence type="ECO:0000256" key="1">
    <source>
        <dbReference type="ARBA" id="ARBA00001933"/>
    </source>
</evidence>
<evidence type="ECO:0000256" key="2">
    <source>
        <dbReference type="ARBA" id="ARBA00008872"/>
    </source>
</evidence>
<dbReference type="GO" id="GO:0042978">
    <property type="term" value="F:ornithine decarboxylase activator activity"/>
    <property type="evidence" value="ECO:0007669"/>
    <property type="project" value="TreeGrafter"/>
</dbReference>
<name>A0A8C2H409_CYPCA</name>
<dbReference type="Pfam" id="PF02784">
    <property type="entry name" value="Orn_Arg_deC_N"/>
    <property type="match status" value="1"/>
</dbReference>
<accession>A0A8C2H409</accession>
<dbReference type="InterPro" id="IPR002433">
    <property type="entry name" value="Orn_de-COase"/>
</dbReference>
<dbReference type="Gene3D" id="3.20.20.10">
    <property type="entry name" value="Alanine racemase"/>
    <property type="match status" value="1"/>
</dbReference>
<organism evidence="8 9">
    <name type="scientific">Cyprinus carpio</name>
    <name type="common">Common carp</name>
    <dbReference type="NCBI Taxonomy" id="7962"/>
    <lineage>
        <taxon>Eukaryota</taxon>
        <taxon>Metazoa</taxon>
        <taxon>Chordata</taxon>
        <taxon>Craniata</taxon>
        <taxon>Vertebrata</taxon>
        <taxon>Euteleostomi</taxon>
        <taxon>Actinopterygii</taxon>
        <taxon>Neopterygii</taxon>
        <taxon>Teleostei</taxon>
        <taxon>Ostariophysi</taxon>
        <taxon>Cypriniformes</taxon>
        <taxon>Cyprinidae</taxon>
        <taxon>Cyprininae</taxon>
        <taxon>Cyprinus</taxon>
    </lineage>
</organism>
<dbReference type="InterPro" id="IPR022644">
    <property type="entry name" value="De-COase2_N"/>
</dbReference>
<dbReference type="AlphaFoldDB" id="A0A8C2H409"/>
<protein>
    <submittedName>
        <fullName evidence="8">Antizyme inhibitor 1a</fullName>
    </submittedName>
</protein>
<dbReference type="PRINTS" id="PR01182">
    <property type="entry name" value="ORNDCRBXLASE"/>
</dbReference>
<dbReference type="PANTHER" id="PTHR11482">
    <property type="entry name" value="ARGININE/DIAMINOPIMELATE/ORNITHINE DECARBOXYLASE"/>
    <property type="match status" value="1"/>
</dbReference>
<dbReference type="PANTHER" id="PTHR11482:SF7">
    <property type="entry name" value="ANTIZYME INHIBITOR 1"/>
    <property type="match status" value="1"/>
</dbReference>
<dbReference type="GO" id="GO:0005737">
    <property type="term" value="C:cytoplasm"/>
    <property type="evidence" value="ECO:0007669"/>
    <property type="project" value="TreeGrafter"/>
</dbReference>
<dbReference type="GO" id="GO:1902269">
    <property type="term" value="P:positive regulation of polyamine transmembrane transport"/>
    <property type="evidence" value="ECO:0007669"/>
    <property type="project" value="TreeGrafter"/>
</dbReference>
<dbReference type="GO" id="GO:0042177">
    <property type="term" value="P:negative regulation of protein catabolic process"/>
    <property type="evidence" value="ECO:0007669"/>
    <property type="project" value="TreeGrafter"/>
</dbReference>
<evidence type="ECO:0000256" key="5">
    <source>
        <dbReference type="ARBA" id="ARBA00023239"/>
    </source>
</evidence>
<comment type="similarity">
    <text evidence="2">Belongs to the Orn/Lys/Arg decarboxylase class-II family.</text>
</comment>
<dbReference type="InterPro" id="IPR029066">
    <property type="entry name" value="PLP-binding_barrel"/>
</dbReference>
<dbReference type="Gene3D" id="2.40.37.10">
    <property type="entry name" value="Lyase, Ornithine Decarboxylase, Chain A, domain 1"/>
    <property type="match status" value="1"/>
</dbReference>
<evidence type="ECO:0000313" key="8">
    <source>
        <dbReference type="Ensembl" id="ENSCCRP00020017007.1"/>
    </source>
</evidence>
<comment type="cofactor">
    <cofactor evidence="1">
        <name>pyridoxal 5'-phosphate</name>
        <dbReference type="ChEBI" id="CHEBI:597326"/>
    </cofactor>
</comment>
<dbReference type="SUPFAM" id="SSF50621">
    <property type="entry name" value="Alanine racemase C-terminal domain-like"/>
    <property type="match status" value="1"/>
</dbReference>
<dbReference type="SUPFAM" id="SSF51419">
    <property type="entry name" value="PLP-binding barrel"/>
    <property type="match status" value="1"/>
</dbReference>
<dbReference type="Proteomes" id="UP000694701">
    <property type="component" value="Unplaced"/>
</dbReference>
<dbReference type="PRINTS" id="PR01179">
    <property type="entry name" value="ODADCRBXLASE"/>
</dbReference>
<dbReference type="InterPro" id="IPR009006">
    <property type="entry name" value="Ala_racemase/Decarboxylase_C"/>
</dbReference>
<evidence type="ECO:0000256" key="3">
    <source>
        <dbReference type="ARBA" id="ARBA00022898"/>
    </source>
</evidence>
<dbReference type="PROSITE" id="PS00878">
    <property type="entry name" value="ODR_DC_2_1"/>
    <property type="match status" value="1"/>
</dbReference>
<keyword evidence="4" id="KW-0620">Polyamine biosynthesis</keyword>
<dbReference type="InterPro" id="IPR022653">
    <property type="entry name" value="De-COase2_pyr-phos_BS"/>
</dbReference>
<keyword evidence="5" id="KW-0456">Lyase</keyword>
<evidence type="ECO:0000313" key="9">
    <source>
        <dbReference type="Proteomes" id="UP000694701"/>
    </source>
</evidence>
<evidence type="ECO:0000259" key="7">
    <source>
        <dbReference type="Pfam" id="PF02784"/>
    </source>
</evidence>
<dbReference type="GO" id="GO:0033387">
    <property type="term" value="P:putrescine biosynthetic process from arginine, via ornithine"/>
    <property type="evidence" value="ECO:0007669"/>
    <property type="project" value="TreeGrafter"/>
</dbReference>
<keyword evidence="3" id="KW-0663">Pyridoxal phosphate</keyword>
<dbReference type="Ensembl" id="ENSCCRT00020018698.1">
    <property type="protein sequence ID" value="ENSCCRP00020017007.1"/>
    <property type="gene ID" value="ENSCCRG00020008157.1"/>
</dbReference>
<dbReference type="InterPro" id="IPR000183">
    <property type="entry name" value="Orn/DAP/Arg_de-COase"/>
</dbReference>
<reference evidence="8" key="1">
    <citation type="submission" date="2025-08" db="UniProtKB">
        <authorList>
            <consortium name="Ensembl"/>
        </authorList>
    </citation>
    <scope>IDENTIFICATION</scope>
</reference>
<proteinExistence type="inferred from homology"/>
<evidence type="ECO:0000256" key="4">
    <source>
        <dbReference type="ARBA" id="ARBA00023115"/>
    </source>
</evidence>
<sequence length="457" mass="50336">MPVRASRLRMSMKGTPDEPRFSVELLEGSAALRDVIDKHIRDQTLALKSAFLVADLGVIVRQQLRWRAEMDQIRPFYAVKSNSSPVVIEILAALGTGFVCSNKHELDLVKDFGVPSQDIILGGTCKQLSHIKYAAKHNIPLLVCDNEVELRKIARCHPKAKVLLLLTSASCCDREETAIPFGSTLKDCRHLLERARELSLRVTGVKFNIPSCCQDAQAFSRAVSDARCVFDMAEELGFEMSVLDVGGGFDGSEAQLDEVNQTLKPMLDMYFPLSTGLTIIAEPGAYYVSSAFTLAVNIIAKKTVARDFSGQPHNALSGNDEPEFLYYMNDGVYGSFASKLLCEDSISMPLAHKEVSAEEPLFSSSLWGPSADDVDQVLERCLLPELSVGDWLLFSNAGATFSNGEEHKPPVFYSITECDWQELHNCGVTLDVRMKNFSLVPRCLQPNISEASISTPA</sequence>
<dbReference type="FunFam" id="3.20.20.10:FF:000005">
    <property type="entry name" value="Ornithine decarboxylase"/>
    <property type="match status" value="1"/>
</dbReference>
<dbReference type="GO" id="GO:0004586">
    <property type="term" value="F:ornithine decarboxylase activity"/>
    <property type="evidence" value="ECO:0007669"/>
    <property type="project" value="TreeGrafter"/>
</dbReference>
<feature type="domain" description="Orn/DAP/Arg decarboxylase 2 N-terminal" evidence="7">
    <location>
        <begin position="57"/>
        <end position="289"/>
    </location>
</feature>
<evidence type="ECO:0000256" key="6">
    <source>
        <dbReference type="ARBA" id="ARBA00037173"/>
    </source>
</evidence>
<comment type="function">
    <text evidence="6">Catalyzes the first and rate-limiting step of polyamine biosynthesis that converts ornithine into putrescine, which is the precursor for the polyamines, spermidine and spermine. Polyamines are essential for cell proliferation and are implicated in cellular processes, ranging from DNA replication to apoptosis.</text>
</comment>